<reference evidence="2 3" key="1">
    <citation type="submission" date="2022-04" db="EMBL/GenBank/DDBJ databases">
        <title>Hymenobacter sp. isolated from the air.</title>
        <authorList>
            <person name="Won M."/>
            <person name="Lee C.-M."/>
            <person name="Woen H.-Y."/>
            <person name="Kwon S.-W."/>
        </authorList>
    </citation>
    <scope>NUCLEOTIDE SEQUENCE [LARGE SCALE GENOMIC DNA]</scope>
    <source>
        <strain evidence="3">5116 S-27</strain>
    </source>
</reference>
<protein>
    <submittedName>
        <fullName evidence="2">BLUF domain-containing protein</fullName>
    </submittedName>
</protein>
<feature type="domain" description="BLUF" evidence="1">
    <location>
        <begin position="8"/>
        <end position="99"/>
    </location>
</feature>
<keyword evidence="3" id="KW-1185">Reference proteome</keyword>
<evidence type="ECO:0000313" key="2">
    <source>
        <dbReference type="EMBL" id="UOQ53030.1"/>
    </source>
</evidence>
<name>A0ABY4F9D0_9BACT</name>
<dbReference type="Pfam" id="PF04940">
    <property type="entry name" value="BLUF"/>
    <property type="match status" value="1"/>
</dbReference>
<accession>A0ABY4F9D0</accession>
<dbReference type="SMART" id="SM01034">
    <property type="entry name" value="BLUF"/>
    <property type="match status" value="1"/>
</dbReference>
<dbReference type="RefSeq" id="WP_244717687.1">
    <property type="nucleotide sequence ID" value="NZ_CP095049.1"/>
</dbReference>
<dbReference type="InterPro" id="IPR007024">
    <property type="entry name" value="BLUF_domain"/>
</dbReference>
<proteinExistence type="predicted"/>
<organism evidence="2 3">
    <name type="scientific">Hymenobacter cellulosivorans</name>
    <dbReference type="NCBI Taxonomy" id="2932249"/>
    <lineage>
        <taxon>Bacteria</taxon>
        <taxon>Pseudomonadati</taxon>
        <taxon>Bacteroidota</taxon>
        <taxon>Cytophagia</taxon>
        <taxon>Cytophagales</taxon>
        <taxon>Hymenobacteraceae</taxon>
        <taxon>Hymenobacter</taxon>
    </lineage>
</organism>
<dbReference type="SUPFAM" id="SSF54975">
    <property type="entry name" value="Acylphosphatase/BLUF domain-like"/>
    <property type="match status" value="1"/>
</dbReference>
<dbReference type="Proteomes" id="UP000831785">
    <property type="component" value="Chromosome"/>
</dbReference>
<dbReference type="InterPro" id="IPR036046">
    <property type="entry name" value="Acylphosphatase-like_dom_sf"/>
</dbReference>
<sequence length="139" mass="15853">MHLLDTSIYQLLYRSQATAPMPEAQLQQLLDWSHDYNAKHQITGLLLYSEGYFVQVLEGPQQEVRTLYARIQQDRRHHQIVTIGEGPEPERRFADWTMGFGQVALPAIEPVLTVEPSRPVAPDVNEHHIQALLRAFGVG</sequence>
<gene>
    <name evidence="2" type="ORF">MUN80_25250</name>
</gene>
<dbReference type="EMBL" id="CP095049">
    <property type="protein sequence ID" value="UOQ53030.1"/>
    <property type="molecule type" value="Genomic_DNA"/>
</dbReference>
<evidence type="ECO:0000313" key="3">
    <source>
        <dbReference type="Proteomes" id="UP000831785"/>
    </source>
</evidence>
<dbReference type="PROSITE" id="PS50925">
    <property type="entry name" value="BLUF"/>
    <property type="match status" value="1"/>
</dbReference>
<evidence type="ECO:0000259" key="1">
    <source>
        <dbReference type="PROSITE" id="PS50925"/>
    </source>
</evidence>
<dbReference type="Gene3D" id="3.30.70.100">
    <property type="match status" value="1"/>
</dbReference>